<dbReference type="RefSeq" id="WP_290207911.1">
    <property type="nucleotide sequence ID" value="NZ_JASDDK010000014.1"/>
</dbReference>
<dbReference type="Gene3D" id="3.90.550.10">
    <property type="entry name" value="Spore Coat Polysaccharide Biosynthesis Protein SpsA, Chain A"/>
    <property type="match status" value="1"/>
</dbReference>
<dbReference type="EC" id="2.4.-.-" evidence="2"/>
<dbReference type="PANTHER" id="PTHR43685:SF2">
    <property type="entry name" value="GLYCOSYLTRANSFERASE 2-LIKE DOMAIN-CONTAINING PROTEIN"/>
    <property type="match status" value="1"/>
</dbReference>
<sequence length="306" mass="34980">MTLISRLVFFTDEKKTEKKSSERIAKNEISIVIPVKDNQKGIDNYLTKFFETHSKTDFPKEIIIVDNNSNPAIELKSEFLNFGLPIELKLCRKIGPASARNKGAEIAKGKWLLFNDSDCIPTKSILKGYLKADNNSVAYAGNIKSLDNDKLSKYYESQEILIPLKTYDENGNFVPQYLITANTLIWKKAFNEINGFNEQIAIAGGEDVDLGLRLSKIGNLSYAFDSVAVHDFSDGIIGFYKRFKRYGEGNRIVEELWKTDLRPTLFRPNERNLTNEILAKFQYIGLRIGYKKADKKVRKYGLQHRV</sequence>
<organism evidence="2 3">
    <name type="scientific">Winogradskyella bathintestinalis</name>
    <dbReference type="NCBI Taxonomy" id="3035208"/>
    <lineage>
        <taxon>Bacteria</taxon>
        <taxon>Pseudomonadati</taxon>
        <taxon>Bacteroidota</taxon>
        <taxon>Flavobacteriia</taxon>
        <taxon>Flavobacteriales</taxon>
        <taxon>Flavobacteriaceae</taxon>
        <taxon>Winogradskyella</taxon>
    </lineage>
</organism>
<keyword evidence="3" id="KW-1185">Reference proteome</keyword>
<protein>
    <submittedName>
        <fullName evidence="2">Glycosyltransferase</fullName>
        <ecNumber evidence="2">2.4.-.-</ecNumber>
    </submittedName>
</protein>
<dbReference type="InterPro" id="IPR050834">
    <property type="entry name" value="Glycosyltransf_2"/>
</dbReference>
<keyword evidence="2" id="KW-0328">Glycosyltransferase</keyword>
<keyword evidence="2" id="KW-0808">Transferase</keyword>
<evidence type="ECO:0000259" key="1">
    <source>
        <dbReference type="Pfam" id="PF00535"/>
    </source>
</evidence>
<dbReference type="GO" id="GO:0016757">
    <property type="term" value="F:glycosyltransferase activity"/>
    <property type="evidence" value="ECO:0007669"/>
    <property type="project" value="UniProtKB-KW"/>
</dbReference>
<evidence type="ECO:0000313" key="2">
    <source>
        <dbReference type="EMBL" id="MDN3494211.1"/>
    </source>
</evidence>
<dbReference type="Proteomes" id="UP001231197">
    <property type="component" value="Unassembled WGS sequence"/>
</dbReference>
<gene>
    <name evidence="2" type="ORF">QMA06_15935</name>
</gene>
<evidence type="ECO:0000313" key="3">
    <source>
        <dbReference type="Proteomes" id="UP001231197"/>
    </source>
</evidence>
<dbReference type="EMBL" id="JASDDK010000014">
    <property type="protein sequence ID" value="MDN3494211.1"/>
    <property type="molecule type" value="Genomic_DNA"/>
</dbReference>
<dbReference type="InterPro" id="IPR029044">
    <property type="entry name" value="Nucleotide-diphossugar_trans"/>
</dbReference>
<dbReference type="SUPFAM" id="SSF53448">
    <property type="entry name" value="Nucleotide-diphospho-sugar transferases"/>
    <property type="match status" value="1"/>
</dbReference>
<feature type="domain" description="Glycosyltransferase 2-like" evidence="1">
    <location>
        <begin position="30"/>
        <end position="192"/>
    </location>
</feature>
<dbReference type="InterPro" id="IPR001173">
    <property type="entry name" value="Glyco_trans_2-like"/>
</dbReference>
<accession>A0ABT7ZYW2</accession>
<reference evidence="2 3" key="1">
    <citation type="journal article" date="2023" name="Int. J. Syst. Evol. Microbiol.">
        <title>Winogradskyella bathintestinalis sp. nov., isolated from the intestine of the deep-sea loosejaw dragonfish, Malacosteus niger.</title>
        <authorList>
            <person name="Uniacke-Lowe S."/>
            <person name="Johnson C.N."/>
            <person name="Stanton C."/>
            <person name="Hill C."/>
            <person name="Ross P."/>
        </authorList>
    </citation>
    <scope>NUCLEOTIDE SEQUENCE [LARGE SCALE GENOMIC DNA]</scope>
    <source>
        <strain evidence="2 3">APC 3343</strain>
    </source>
</reference>
<proteinExistence type="predicted"/>
<comment type="caution">
    <text evidence="2">The sequence shown here is derived from an EMBL/GenBank/DDBJ whole genome shotgun (WGS) entry which is preliminary data.</text>
</comment>
<dbReference type="Pfam" id="PF00535">
    <property type="entry name" value="Glycos_transf_2"/>
    <property type="match status" value="1"/>
</dbReference>
<name>A0ABT7ZYW2_9FLAO</name>
<dbReference type="PANTHER" id="PTHR43685">
    <property type="entry name" value="GLYCOSYLTRANSFERASE"/>
    <property type="match status" value="1"/>
</dbReference>